<evidence type="ECO:0008006" key="4">
    <source>
        <dbReference type="Google" id="ProtNLM"/>
    </source>
</evidence>
<protein>
    <recommendedName>
        <fullName evidence="4">Lipoprotein</fullName>
    </recommendedName>
</protein>
<evidence type="ECO:0000313" key="3">
    <source>
        <dbReference type="Proteomes" id="UP000662747"/>
    </source>
</evidence>
<name>A0ABX7NPE9_9BACT</name>
<dbReference type="Proteomes" id="UP000662747">
    <property type="component" value="Chromosome"/>
</dbReference>
<evidence type="ECO:0000256" key="1">
    <source>
        <dbReference type="SAM" id="SignalP"/>
    </source>
</evidence>
<dbReference type="RefSeq" id="WP_206722240.1">
    <property type="nucleotide sequence ID" value="NZ_CP071090.1"/>
</dbReference>
<keyword evidence="3" id="KW-1185">Reference proteome</keyword>
<dbReference type="EMBL" id="CP071090">
    <property type="protein sequence ID" value="QSQ20660.1"/>
    <property type="molecule type" value="Genomic_DNA"/>
</dbReference>
<gene>
    <name evidence="2" type="ORF">JY651_36315</name>
</gene>
<keyword evidence="1" id="KW-0732">Signal</keyword>
<evidence type="ECO:0000313" key="2">
    <source>
        <dbReference type="EMBL" id="QSQ20660.1"/>
    </source>
</evidence>
<sequence length="190" mass="20506">MKSIRFSLLAAFALFAAACNVDPELADMESGESRTMEAQSRMVLPPAPISNYCPSSIPGPPAGLPTAPTPITNYTTTALYPTGSNLRSAFTVIVTDPANPSGSWLAFGFDVKAQRNVFYVSGQNTRELRLLLNKIATDIDNLEQDSGTDTGFTWGMTGQIGGPILPQPGVHEGAWRVAWNNAYQMNVYMQ</sequence>
<accession>A0ABX7NPE9</accession>
<organism evidence="2 3">
    <name type="scientific">Pyxidicoccus parkwayensis</name>
    <dbReference type="NCBI Taxonomy" id="2813578"/>
    <lineage>
        <taxon>Bacteria</taxon>
        <taxon>Pseudomonadati</taxon>
        <taxon>Myxococcota</taxon>
        <taxon>Myxococcia</taxon>
        <taxon>Myxococcales</taxon>
        <taxon>Cystobacterineae</taxon>
        <taxon>Myxococcaceae</taxon>
        <taxon>Pyxidicoccus</taxon>
    </lineage>
</organism>
<feature type="signal peptide" evidence="1">
    <location>
        <begin position="1"/>
        <end position="18"/>
    </location>
</feature>
<feature type="chain" id="PRO_5045462701" description="Lipoprotein" evidence="1">
    <location>
        <begin position="19"/>
        <end position="190"/>
    </location>
</feature>
<dbReference type="PROSITE" id="PS51257">
    <property type="entry name" value="PROKAR_LIPOPROTEIN"/>
    <property type="match status" value="1"/>
</dbReference>
<proteinExistence type="predicted"/>
<reference evidence="2 3" key="1">
    <citation type="submission" date="2021-02" db="EMBL/GenBank/DDBJ databases">
        <title>De Novo genome assembly of isolated myxobacteria.</title>
        <authorList>
            <person name="Stevens D.C."/>
        </authorList>
    </citation>
    <scope>NUCLEOTIDE SEQUENCE [LARGE SCALE GENOMIC DNA]</scope>
    <source>
        <strain evidence="3">SCPEA02</strain>
    </source>
</reference>